<dbReference type="InterPro" id="IPR003838">
    <property type="entry name" value="ABC3_permease_C"/>
</dbReference>
<dbReference type="PATRIC" id="fig|645517.4.peg.749"/>
<sequence length="313" mass="32064">MATGKGLGAGFGIRRRGGLRFGGDGMGGNRARLGGPMPWVLAIMVALTVIAAAAGLALANLADNARSEISGGLTVQIVEGAPAARDRQAETALAILRNREDVAEVRRVPEAELDALMEPWLGEGSLTGADAIPTPALIDVRLAGPVTEQRLEQVRSALAEQVPAARVDAQAGWLAPVFDAIRSLQLLAVGLVVLLALTSAAAVWLAARSALGANRDTIEIVHLLGGTDSQIARIFQRSIAVDALVGGIIGLLLGGGAALLLGAQFSLLDNGMVAGGGLQPLDWAVLAIIPLAGVGIAILTARYTVLSALRKML</sequence>
<feature type="transmembrane region" description="Helical" evidence="6">
    <location>
        <begin position="186"/>
        <end position="207"/>
    </location>
</feature>
<dbReference type="AlphaFoldDB" id="A0A1C7D6I5"/>
<dbReference type="EMBL" id="CP016545">
    <property type="protein sequence ID" value="ANU07068.1"/>
    <property type="molecule type" value="Genomic_DNA"/>
</dbReference>
<evidence type="ECO:0000259" key="7">
    <source>
        <dbReference type="Pfam" id="PF02687"/>
    </source>
</evidence>
<reference evidence="8 9" key="1">
    <citation type="submission" date="2016-07" db="EMBL/GenBank/DDBJ databases">
        <title>Complete genome sequence of Altererythrobacter namhicola JCM 16345T, containing esterase-encoding genes.</title>
        <authorList>
            <person name="Cheng H."/>
            <person name="Wu Y.-H."/>
            <person name="Jian S.-L."/>
            <person name="Huo Y.-Y."/>
            <person name="Wang C.-S."/>
            <person name="Xu X.-W."/>
        </authorList>
    </citation>
    <scope>NUCLEOTIDE SEQUENCE [LARGE SCALE GENOMIC DNA]</scope>
    <source>
        <strain evidence="8 9">JCM 16345</strain>
    </source>
</reference>
<comment type="subcellular location">
    <subcellularLocation>
        <location evidence="1">Cell membrane</location>
        <topology evidence="1">Multi-pass membrane protein</topology>
    </subcellularLocation>
</comment>
<keyword evidence="5 6" id="KW-0472">Membrane</keyword>
<keyword evidence="3 6" id="KW-0812">Transmembrane</keyword>
<evidence type="ECO:0000313" key="9">
    <source>
        <dbReference type="Proteomes" id="UP000092698"/>
    </source>
</evidence>
<dbReference type="KEGG" id="anh:A6F65_00748"/>
<dbReference type="STRING" id="645517.A6F65_00748"/>
<dbReference type="GO" id="GO:0032153">
    <property type="term" value="C:cell division site"/>
    <property type="evidence" value="ECO:0007669"/>
    <property type="project" value="TreeGrafter"/>
</dbReference>
<name>A0A1C7D6I5_9SPHN</name>
<dbReference type="OrthoDB" id="8478373at2"/>
<feature type="transmembrane region" description="Helical" evidence="6">
    <location>
        <begin position="283"/>
        <end position="305"/>
    </location>
</feature>
<evidence type="ECO:0000256" key="3">
    <source>
        <dbReference type="ARBA" id="ARBA00022692"/>
    </source>
</evidence>
<dbReference type="GO" id="GO:0051301">
    <property type="term" value="P:cell division"/>
    <property type="evidence" value="ECO:0007669"/>
    <property type="project" value="UniProtKB-KW"/>
</dbReference>
<dbReference type="GO" id="GO:0005886">
    <property type="term" value="C:plasma membrane"/>
    <property type="evidence" value="ECO:0007669"/>
    <property type="project" value="UniProtKB-SubCell"/>
</dbReference>
<dbReference type="PANTHER" id="PTHR47755">
    <property type="entry name" value="CELL DIVISION PROTEIN FTSX"/>
    <property type="match status" value="1"/>
</dbReference>
<keyword evidence="2" id="KW-1003">Cell membrane</keyword>
<feature type="domain" description="ABC3 transporter permease C-terminal" evidence="7">
    <location>
        <begin position="191"/>
        <end position="311"/>
    </location>
</feature>
<protein>
    <submittedName>
        <fullName evidence="8">Cell division ABC transporter subunit FtsX</fullName>
    </submittedName>
</protein>
<dbReference type="Proteomes" id="UP000092698">
    <property type="component" value="Chromosome"/>
</dbReference>
<proteinExistence type="predicted"/>
<dbReference type="PANTHER" id="PTHR47755:SF1">
    <property type="entry name" value="CELL DIVISION PROTEIN FTSX"/>
    <property type="match status" value="1"/>
</dbReference>
<feature type="transmembrane region" description="Helical" evidence="6">
    <location>
        <begin position="39"/>
        <end position="59"/>
    </location>
</feature>
<feature type="transmembrane region" description="Helical" evidence="6">
    <location>
        <begin position="239"/>
        <end position="263"/>
    </location>
</feature>
<keyword evidence="4 6" id="KW-1133">Transmembrane helix</keyword>
<keyword evidence="9" id="KW-1185">Reference proteome</keyword>
<organism evidence="8 9">
    <name type="scientific">Paraurantiacibacter namhicola</name>
    <dbReference type="NCBI Taxonomy" id="645517"/>
    <lineage>
        <taxon>Bacteria</taxon>
        <taxon>Pseudomonadati</taxon>
        <taxon>Pseudomonadota</taxon>
        <taxon>Alphaproteobacteria</taxon>
        <taxon>Sphingomonadales</taxon>
        <taxon>Erythrobacteraceae</taxon>
        <taxon>Paraurantiacibacter</taxon>
    </lineage>
</organism>
<evidence type="ECO:0000256" key="2">
    <source>
        <dbReference type="ARBA" id="ARBA00022475"/>
    </source>
</evidence>
<dbReference type="RefSeq" id="WP_157093042.1">
    <property type="nucleotide sequence ID" value="NZ_CP016545.1"/>
</dbReference>
<dbReference type="InterPro" id="IPR004513">
    <property type="entry name" value="FtsX"/>
</dbReference>
<evidence type="ECO:0000313" key="8">
    <source>
        <dbReference type="EMBL" id="ANU07068.1"/>
    </source>
</evidence>
<keyword evidence="8" id="KW-0132">Cell division</keyword>
<dbReference type="Pfam" id="PF02687">
    <property type="entry name" value="FtsX"/>
    <property type="match status" value="1"/>
</dbReference>
<evidence type="ECO:0000256" key="1">
    <source>
        <dbReference type="ARBA" id="ARBA00004651"/>
    </source>
</evidence>
<evidence type="ECO:0000256" key="5">
    <source>
        <dbReference type="ARBA" id="ARBA00023136"/>
    </source>
</evidence>
<accession>A0A1C7D6I5</accession>
<evidence type="ECO:0000256" key="4">
    <source>
        <dbReference type="ARBA" id="ARBA00022989"/>
    </source>
</evidence>
<gene>
    <name evidence="8" type="ORF">A6F65_00748</name>
</gene>
<keyword evidence="8" id="KW-0131">Cell cycle</keyword>
<evidence type="ECO:0000256" key="6">
    <source>
        <dbReference type="SAM" id="Phobius"/>
    </source>
</evidence>